<dbReference type="OrthoDB" id="2096797at2759"/>
<feature type="compositionally biased region" description="Polar residues" evidence="1">
    <location>
        <begin position="24"/>
        <end position="44"/>
    </location>
</feature>
<protein>
    <recommendedName>
        <fullName evidence="4">Cupin type-1 domain-containing protein</fullName>
    </recommendedName>
</protein>
<gene>
    <name evidence="2" type="ORF">CONLIGDRAFT_704362</name>
</gene>
<evidence type="ECO:0000313" key="3">
    <source>
        <dbReference type="Proteomes" id="UP000182658"/>
    </source>
</evidence>
<evidence type="ECO:0008006" key="4">
    <source>
        <dbReference type="Google" id="ProtNLM"/>
    </source>
</evidence>
<feature type="region of interest" description="Disordered" evidence="1">
    <location>
        <begin position="24"/>
        <end position="46"/>
    </location>
</feature>
<evidence type="ECO:0000313" key="2">
    <source>
        <dbReference type="EMBL" id="OIW29030.1"/>
    </source>
</evidence>
<dbReference type="InParanoid" id="A0A1J7INI4"/>
<name>A0A1J7INI4_9PEZI</name>
<organism evidence="2 3">
    <name type="scientific">Coniochaeta ligniaria NRRL 30616</name>
    <dbReference type="NCBI Taxonomy" id="1408157"/>
    <lineage>
        <taxon>Eukaryota</taxon>
        <taxon>Fungi</taxon>
        <taxon>Dikarya</taxon>
        <taxon>Ascomycota</taxon>
        <taxon>Pezizomycotina</taxon>
        <taxon>Sordariomycetes</taxon>
        <taxon>Sordariomycetidae</taxon>
        <taxon>Coniochaetales</taxon>
        <taxon>Coniochaetaceae</taxon>
        <taxon>Coniochaeta</taxon>
    </lineage>
</organism>
<dbReference type="SUPFAM" id="SSF51182">
    <property type="entry name" value="RmlC-like cupins"/>
    <property type="match status" value="1"/>
</dbReference>
<keyword evidence="3" id="KW-1185">Reference proteome</keyword>
<proteinExistence type="predicted"/>
<dbReference type="STRING" id="1408157.A0A1J7INI4"/>
<dbReference type="Proteomes" id="UP000182658">
    <property type="component" value="Unassembled WGS sequence"/>
</dbReference>
<dbReference type="InterPro" id="IPR014710">
    <property type="entry name" value="RmlC-like_jellyroll"/>
</dbReference>
<evidence type="ECO:0000256" key="1">
    <source>
        <dbReference type="SAM" id="MobiDB-lite"/>
    </source>
</evidence>
<dbReference type="Gene3D" id="2.60.120.10">
    <property type="entry name" value="Jelly Rolls"/>
    <property type="match status" value="1"/>
</dbReference>
<reference evidence="2 3" key="1">
    <citation type="submission" date="2016-10" db="EMBL/GenBank/DDBJ databases">
        <title>Draft genome sequence of Coniochaeta ligniaria NRRL30616, a lignocellulolytic fungus for bioabatement of inhibitors in plant biomass hydrolysates.</title>
        <authorList>
            <consortium name="DOE Joint Genome Institute"/>
            <person name="Jimenez D.J."/>
            <person name="Hector R.E."/>
            <person name="Riley R."/>
            <person name="Sun H."/>
            <person name="Grigoriev I.V."/>
            <person name="Van Elsas J.D."/>
            <person name="Nichols N.N."/>
        </authorList>
    </citation>
    <scope>NUCLEOTIDE SEQUENCE [LARGE SCALE GENOMIC DNA]</scope>
    <source>
        <strain evidence="2 3">NRRL 30616</strain>
    </source>
</reference>
<accession>A0A1J7INI4</accession>
<sequence>MQKSSKDFLPRKLPSELLQSLTISPSSQISHNQTNPPAELNTTIMPPPQMHLAKASRLGAPSIQGNVAIPNAFLGGAVYVDMAISAENVSVATVNFAPCARTLWHTHAGGQLLTVLAGSGWVCDRGGRLPKSKLDMRL</sequence>
<dbReference type="InterPro" id="IPR011051">
    <property type="entry name" value="RmlC_Cupin_sf"/>
</dbReference>
<dbReference type="EMBL" id="KV875098">
    <property type="protein sequence ID" value="OIW29030.1"/>
    <property type="molecule type" value="Genomic_DNA"/>
</dbReference>
<dbReference type="AlphaFoldDB" id="A0A1J7INI4"/>